<reference evidence="2" key="4">
    <citation type="submission" date="2016-10" db="EMBL/GenBank/DDBJ databases">
        <authorList>
            <person name="de Groot N.N."/>
        </authorList>
    </citation>
    <scope>NUCLEOTIDE SEQUENCE [LARGE SCALE GENOMIC DNA]</scope>
    <source>
        <strain evidence="2">DSM 16632</strain>
    </source>
</reference>
<protein>
    <submittedName>
        <fullName evidence="1">Uncharacterized protein</fullName>
    </submittedName>
</protein>
<proteinExistence type="predicted"/>
<sequence>MNLEEIPINNNLIIKPDSEVLYASSVGIGEDKNEIRLILINKKLVNNKNDLELINESNLQIILNKKTAKDLKNLLDDYFEE</sequence>
<reference evidence="3" key="2">
    <citation type="submission" date="2016-02" db="EMBL/GenBank/DDBJ databases">
        <title>The draft genome sequence of the rumen methanogen Methanobrevibacter olleyae YLM1.</title>
        <authorList>
            <consortium name="New Zealand Agricultural Greenhouse Gas Research Centre/Pastoral Greenhouse Gas Research Consortium"/>
            <person name="Kelly W.J."/>
            <person name="Li D."/>
            <person name="Lambie S.C."/>
            <person name="Attwood G.T."/>
            <person name="Altermann E."/>
            <person name="Leahy S.C."/>
        </authorList>
    </citation>
    <scope>NUCLEOTIDE SEQUENCE [LARGE SCALE GENOMIC DNA]</scope>
    <source>
        <strain evidence="3">YLM1</strain>
    </source>
</reference>
<evidence type="ECO:0000313" key="2">
    <source>
        <dbReference type="EMBL" id="SFL81986.1"/>
    </source>
</evidence>
<evidence type="ECO:0000313" key="1">
    <source>
        <dbReference type="EMBL" id="AMK15576.1"/>
    </source>
</evidence>
<name>A0A126R0J6_METOL</name>
<accession>A0A126R0J6</accession>
<dbReference type="RefSeq" id="WP_067146928.1">
    <property type="nucleotide sequence ID" value="NZ_CP014265.1"/>
</dbReference>
<gene>
    <name evidence="2" type="ORF">SAMN02910297_01829</name>
    <name evidence="1" type="ORF">YLM1_1019</name>
</gene>
<dbReference type="KEGG" id="mol:YLM1_1019"/>
<dbReference type="EMBL" id="FOTL01000045">
    <property type="protein sequence ID" value="SFL81986.1"/>
    <property type="molecule type" value="Genomic_DNA"/>
</dbReference>
<evidence type="ECO:0000313" key="4">
    <source>
        <dbReference type="Proteomes" id="UP000183442"/>
    </source>
</evidence>
<reference evidence="1 3" key="1">
    <citation type="journal article" date="2016" name="Genome Announc.">
        <title>Draft Genome Sequence of the Rumen Methanogen Methanobrevibacter olleyae YLM1.</title>
        <authorList>
            <person name="Kelly W.J."/>
            <person name="Li D."/>
            <person name="Lambie S.C."/>
            <person name="Cox F."/>
            <person name="Attwood G.T."/>
            <person name="Altermann E."/>
            <person name="Leahy S.C."/>
        </authorList>
    </citation>
    <scope>NUCLEOTIDE SEQUENCE [LARGE SCALE GENOMIC DNA]</scope>
    <source>
        <strain evidence="1 3">YLM1</strain>
    </source>
</reference>
<dbReference type="STRING" id="294671.YLM1_1019"/>
<dbReference type="Proteomes" id="UP000066376">
    <property type="component" value="Chromosome"/>
</dbReference>
<dbReference type="AlphaFoldDB" id="A0A126R0J6"/>
<dbReference type="Proteomes" id="UP000183442">
    <property type="component" value="Unassembled WGS sequence"/>
</dbReference>
<organism evidence="1 3">
    <name type="scientific">Methanobrevibacter olleyae</name>
    <dbReference type="NCBI Taxonomy" id="294671"/>
    <lineage>
        <taxon>Archaea</taxon>
        <taxon>Methanobacteriati</taxon>
        <taxon>Methanobacteriota</taxon>
        <taxon>Methanomada group</taxon>
        <taxon>Methanobacteria</taxon>
        <taxon>Methanobacteriales</taxon>
        <taxon>Methanobacteriaceae</taxon>
        <taxon>Methanobrevibacter</taxon>
    </lineage>
</organism>
<keyword evidence="3" id="KW-1185">Reference proteome</keyword>
<reference evidence="4" key="3">
    <citation type="submission" date="2016-10" db="EMBL/GenBank/DDBJ databases">
        <authorList>
            <person name="Varghese N."/>
        </authorList>
    </citation>
    <scope>NUCLEOTIDE SEQUENCE [LARGE SCALE GENOMIC DNA]</scope>
    <source>
        <strain evidence="4">DSM 16632</strain>
    </source>
</reference>
<dbReference type="EMBL" id="CP014265">
    <property type="protein sequence ID" value="AMK15576.1"/>
    <property type="molecule type" value="Genomic_DNA"/>
</dbReference>
<dbReference type="GeneID" id="28489319"/>
<evidence type="ECO:0000313" key="3">
    <source>
        <dbReference type="Proteomes" id="UP000066376"/>
    </source>
</evidence>
<dbReference type="PATRIC" id="fig|294671.3.peg.1068"/>